<dbReference type="Gene3D" id="3.90.1140.10">
    <property type="entry name" value="Cyclic phosphodiesterase"/>
    <property type="match status" value="1"/>
</dbReference>
<dbReference type="EMBL" id="CP007145">
    <property type="protein sequence ID" value="AHJ97582.1"/>
    <property type="molecule type" value="Genomic_DNA"/>
</dbReference>
<dbReference type="PANTHER" id="PTHR40037:SF1">
    <property type="entry name" value="PHOSPHOESTERASE SAOUHSC_00951-RELATED"/>
    <property type="match status" value="1"/>
</dbReference>
<dbReference type="SUPFAM" id="SSF55144">
    <property type="entry name" value="LigT-like"/>
    <property type="match status" value="1"/>
</dbReference>
<gene>
    <name evidence="1" type="ORF">Hsw_1987</name>
</gene>
<dbReference type="KEGG" id="hsw:Hsw_1987"/>
<dbReference type="RefSeq" id="WP_052346355.1">
    <property type="nucleotide sequence ID" value="NZ_CP007145.1"/>
</dbReference>
<dbReference type="PANTHER" id="PTHR40037">
    <property type="entry name" value="PHOSPHOESTERASE YJCG-RELATED"/>
    <property type="match status" value="1"/>
</dbReference>
<proteinExistence type="predicted"/>
<dbReference type="PATRIC" id="fig|1227739.3.peg.2204"/>
<name>W8F0N2_9BACT</name>
<evidence type="ECO:0008006" key="3">
    <source>
        <dbReference type="Google" id="ProtNLM"/>
    </source>
</evidence>
<dbReference type="InterPro" id="IPR050580">
    <property type="entry name" value="2H_phosphoesterase_YjcG-like"/>
</dbReference>
<evidence type="ECO:0000313" key="1">
    <source>
        <dbReference type="EMBL" id="AHJ97582.1"/>
    </source>
</evidence>
<organism evidence="1 2">
    <name type="scientific">Hymenobacter swuensis DY53</name>
    <dbReference type="NCBI Taxonomy" id="1227739"/>
    <lineage>
        <taxon>Bacteria</taxon>
        <taxon>Pseudomonadati</taxon>
        <taxon>Bacteroidota</taxon>
        <taxon>Cytophagia</taxon>
        <taxon>Cytophagales</taxon>
        <taxon>Hymenobacteraceae</taxon>
        <taxon>Hymenobacter</taxon>
    </lineage>
</organism>
<reference evidence="1 2" key="1">
    <citation type="submission" date="2014-01" db="EMBL/GenBank/DDBJ databases">
        <title>Complete genome sequence of ionizing-radiation resistance bacterium Hymenobacter swuensis DY53.</title>
        <authorList>
            <person name="Jung J.-H."/>
            <person name="Jeong S.-W."/>
            <person name="Joe M.-H."/>
            <person name="Cho y.-j."/>
            <person name="Kim M.-K."/>
            <person name="Lim S.-Y."/>
        </authorList>
    </citation>
    <scope>NUCLEOTIDE SEQUENCE [LARGE SCALE GENOMIC DNA]</scope>
    <source>
        <strain evidence="1 2">DY53</strain>
    </source>
</reference>
<dbReference type="AlphaFoldDB" id="W8F0N2"/>
<keyword evidence="2" id="KW-1185">Reference proteome</keyword>
<evidence type="ECO:0000313" key="2">
    <source>
        <dbReference type="Proteomes" id="UP000019423"/>
    </source>
</evidence>
<dbReference type="InterPro" id="IPR009097">
    <property type="entry name" value="Cyclic_Pdiesterase"/>
</dbReference>
<dbReference type="OrthoDB" id="1951600at2"/>
<dbReference type="HOGENOM" id="CLU_100506_0_0_10"/>
<sequence length="191" mass="22129">MYQYLLALLLPEPLHSEVWSLKQEVHQRTGSRNAVRLPPHITLMPPLRQPTNFATEALPVLTRFATQHAACPLQLDDFAWFQDRTLYVRVTQDNGLQQLHAALYAQLRQQLPAVPPPTRPFVPHVTLATRDLPPELVPGLQQEFAYRTYQTAGWLRELAFFHHDGQQWQEMERFLLQLPPNAENPGYPVKR</sequence>
<dbReference type="Pfam" id="PF13563">
    <property type="entry name" value="2_5_RNA_ligase2"/>
    <property type="match status" value="1"/>
</dbReference>
<dbReference type="STRING" id="1227739.Hsw_1987"/>
<dbReference type="eggNOG" id="COG1514">
    <property type="taxonomic scope" value="Bacteria"/>
</dbReference>
<protein>
    <recommendedName>
        <fullName evidence="3">2'-5' RNA ligase</fullName>
    </recommendedName>
</protein>
<dbReference type="Proteomes" id="UP000019423">
    <property type="component" value="Chromosome"/>
</dbReference>
<accession>W8F0N2</accession>